<gene>
    <name evidence="1" type="ORF">Zmor_017464</name>
</gene>
<name>A0AA38I8I2_9CUCU</name>
<organism evidence="1 2">
    <name type="scientific">Zophobas morio</name>
    <dbReference type="NCBI Taxonomy" id="2755281"/>
    <lineage>
        <taxon>Eukaryota</taxon>
        <taxon>Metazoa</taxon>
        <taxon>Ecdysozoa</taxon>
        <taxon>Arthropoda</taxon>
        <taxon>Hexapoda</taxon>
        <taxon>Insecta</taxon>
        <taxon>Pterygota</taxon>
        <taxon>Neoptera</taxon>
        <taxon>Endopterygota</taxon>
        <taxon>Coleoptera</taxon>
        <taxon>Polyphaga</taxon>
        <taxon>Cucujiformia</taxon>
        <taxon>Tenebrionidae</taxon>
        <taxon>Zophobas</taxon>
    </lineage>
</organism>
<keyword evidence="2" id="KW-1185">Reference proteome</keyword>
<evidence type="ECO:0000313" key="1">
    <source>
        <dbReference type="EMBL" id="KAJ3651420.1"/>
    </source>
</evidence>
<reference evidence="1" key="1">
    <citation type="journal article" date="2023" name="G3 (Bethesda)">
        <title>Whole genome assemblies of Zophobas morio and Tenebrio molitor.</title>
        <authorList>
            <person name="Kaur S."/>
            <person name="Stinson S.A."/>
            <person name="diCenzo G.C."/>
        </authorList>
    </citation>
    <scope>NUCLEOTIDE SEQUENCE</scope>
    <source>
        <strain evidence="1">QUZm001</strain>
    </source>
</reference>
<dbReference type="Proteomes" id="UP001168821">
    <property type="component" value="Unassembled WGS sequence"/>
</dbReference>
<comment type="caution">
    <text evidence="1">The sequence shown here is derived from an EMBL/GenBank/DDBJ whole genome shotgun (WGS) entry which is preliminary data.</text>
</comment>
<accession>A0AA38I8I2</accession>
<evidence type="ECO:0000313" key="2">
    <source>
        <dbReference type="Proteomes" id="UP001168821"/>
    </source>
</evidence>
<sequence>MDKLEKDNKNNVKLYQNIRKQNMKQTIVNIDSKDWEKHFRKLLRRDYDADIMGQSQIKYGDTSDEQYLPTKEEYFNALKNLKMNKEGAIDGIVNDMFKYGGQ</sequence>
<dbReference type="AlphaFoldDB" id="A0AA38I8I2"/>
<dbReference type="EMBL" id="JALNTZ010000005">
    <property type="protein sequence ID" value="KAJ3651420.1"/>
    <property type="molecule type" value="Genomic_DNA"/>
</dbReference>
<protein>
    <submittedName>
        <fullName evidence="1">Uncharacterized protein</fullName>
    </submittedName>
</protein>
<proteinExistence type="predicted"/>